<gene>
    <name evidence="1" type="ORF">HL631_26440</name>
</gene>
<proteinExistence type="predicted"/>
<reference evidence="1" key="1">
    <citation type="journal article" date="2018" name="Genome Biol.">
        <title>SKESA: strategic k-mer extension for scrupulous assemblies.</title>
        <authorList>
            <person name="Souvorov A."/>
            <person name="Agarwala R."/>
            <person name="Lipman D.J."/>
        </authorList>
    </citation>
    <scope>NUCLEOTIDE SEQUENCE</scope>
    <source>
        <strain evidence="1">EC00674</strain>
    </source>
</reference>
<feature type="non-terminal residue" evidence="1">
    <location>
        <position position="41"/>
    </location>
</feature>
<dbReference type="AlphaFoldDB" id="A0A7A5VQ64"/>
<organism evidence="1">
    <name type="scientific">Escherichia coli</name>
    <dbReference type="NCBI Taxonomy" id="562"/>
    <lineage>
        <taxon>Bacteria</taxon>
        <taxon>Pseudomonadati</taxon>
        <taxon>Pseudomonadota</taxon>
        <taxon>Gammaproteobacteria</taxon>
        <taxon>Enterobacterales</taxon>
        <taxon>Enterobacteriaceae</taxon>
        <taxon>Escherichia</taxon>
    </lineage>
</organism>
<comment type="caution">
    <text evidence="1">The sequence shown here is derived from an EMBL/GenBank/DDBJ whole genome shotgun (WGS) entry which is preliminary data.</text>
</comment>
<evidence type="ECO:0000313" key="1">
    <source>
        <dbReference type="EMBL" id="HAJ1163131.1"/>
    </source>
</evidence>
<dbReference type="EMBL" id="DABHBH010000162">
    <property type="protein sequence ID" value="HAJ1163131.1"/>
    <property type="molecule type" value="Genomic_DNA"/>
</dbReference>
<name>A0A7A5VQ64_ECOLX</name>
<sequence>MSDEADEAYSVTEQLTMTGINRIRQKINVHGIPVYLCEACG</sequence>
<protein>
    <submittedName>
        <fullName evidence="1">Conjugal transfer protein TraR</fullName>
    </submittedName>
</protein>
<reference evidence="1" key="2">
    <citation type="submission" date="2019-09" db="EMBL/GenBank/DDBJ databases">
        <authorList>
            <consortium name="NCBI Pathogen Detection Project"/>
        </authorList>
    </citation>
    <scope>NUCLEOTIDE SEQUENCE</scope>
    <source>
        <strain evidence="1">EC00674</strain>
    </source>
</reference>
<accession>A0A7A5VQ64</accession>